<dbReference type="SUPFAM" id="SSF46785">
    <property type="entry name" value="Winged helix' DNA-binding domain"/>
    <property type="match status" value="1"/>
</dbReference>
<keyword evidence="2" id="KW-0378">Hydrolase</keyword>
<feature type="domain" description="MER3 helicase-like winged helix" evidence="8">
    <location>
        <begin position="96"/>
        <end position="144"/>
    </location>
</feature>
<reference evidence="9" key="1">
    <citation type="submission" date="2014-05" db="EMBL/GenBank/DDBJ databases">
        <title>The transcriptome of the halophilic microalga Tetraselmis sp. GSL018 isolated from the Great Salt Lake, Utah.</title>
        <authorList>
            <person name="Jinkerson R.E."/>
            <person name="D'Adamo S."/>
            <person name="Posewitz M.C."/>
        </authorList>
    </citation>
    <scope>NUCLEOTIDE SEQUENCE</scope>
    <source>
        <strain evidence="9">GSL018</strain>
    </source>
</reference>
<dbReference type="EC" id="5.6.2.4" evidence="6"/>
<dbReference type="InterPro" id="IPR036388">
    <property type="entry name" value="WH-like_DNA-bd_sf"/>
</dbReference>
<evidence type="ECO:0000256" key="7">
    <source>
        <dbReference type="ARBA" id="ARBA00048988"/>
    </source>
</evidence>
<comment type="catalytic activity">
    <reaction evidence="5">
        <text>Couples ATP hydrolysis with the unwinding of duplex DNA by translocating in the 3'-5' direction.</text>
        <dbReference type="EC" id="5.6.2.4"/>
    </reaction>
</comment>
<dbReference type="Pfam" id="PF23445">
    <property type="entry name" value="WHD_SNRNP200"/>
    <property type="match status" value="1"/>
</dbReference>
<keyword evidence="4" id="KW-0067">ATP-binding</keyword>
<dbReference type="FunFam" id="1.10.10.10:FF:000012">
    <property type="entry name" value="U5 small nuclear ribonucleoprotein helicase"/>
    <property type="match status" value="1"/>
</dbReference>
<dbReference type="SUPFAM" id="SSF52540">
    <property type="entry name" value="P-loop containing nucleoside triphosphate hydrolases"/>
    <property type="match status" value="1"/>
</dbReference>
<feature type="non-terminal residue" evidence="9">
    <location>
        <position position="207"/>
    </location>
</feature>
<dbReference type="InterPro" id="IPR057842">
    <property type="entry name" value="WH_MER3"/>
</dbReference>
<dbReference type="EMBL" id="GBEZ01026429">
    <property type="protein sequence ID" value="JAC60779.1"/>
    <property type="molecule type" value="Transcribed_RNA"/>
</dbReference>
<dbReference type="InterPro" id="IPR036390">
    <property type="entry name" value="WH_DNA-bd_sf"/>
</dbReference>
<dbReference type="GO" id="GO:0005524">
    <property type="term" value="F:ATP binding"/>
    <property type="evidence" value="ECO:0007669"/>
    <property type="project" value="UniProtKB-KW"/>
</dbReference>
<evidence type="ECO:0000256" key="4">
    <source>
        <dbReference type="ARBA" id="ARBA00022840"/>
    </source>
</evidence>
<gene>
    <name evidence="9" type="ORF">TSPGSL018_28023</name>
</gene>
<keyword evidence="3 9" id="KW-0347">Helicase</keyword>
<evidence type="ECO:0000256" key="5">
    <source>
        <dbReference type="ARBA" id="ARBA00034617"/>
    </source>
</evidence>
<organism evidence="9">
    <name type="scientific">Tetraselmis sp. GSL018</name>
    <dbReference type="NCBI Taxonomy" id="582737"/>
    <lineage>
        <taxon>Eukaryota</taxon>
        <taxon>Viridiplantae</taxon>
        <taxon>Chlorophyta</taxon>
        <taxon>core chlorophytes</taxon>
        <taxon>Chlorodendrophyceae</taxon>
        <taxon>Chlorodendrales</taxon>
        <taxon>Chlorodendraceae</taxon>
        <taxon>Tetraselmis</taxon>
    </lineage>
</organism>
<dbReference type="GO" id="GO:0043138">
    <property type="term" value="F:3'-5' DNA helicase activity"/>
    <property type="evidence" value="ECO:0007669"/>
    <property type="project" value="UniProtKB-EC"/>
</dbReference>
<dbReference type="PANTHER" id="PTHR47835:SF3">
    <property type="entry name" value="HELICASE FOR MEIOSIS 1"/>
    <property type="match status" value="1"/>
</dbReference>
<name>A0A061QQR6_9CHLO</name>
<dbReference type="GO" id="GO:0016787">
    <property type="term" value="F:hydrolase activity"/>
    <property type="evidence" value="ECO:0007669"/>
    <property type="project" value="UniProtKB-KW"/>
</dbReference>
<proteinExistence type="predicted"/>
<dbReference type="InterPro" id="IPR052247">
    <property type="entry name" value="Meiotic_Crossover_Helicase"/>
</dbReference>
<evidence type="ECO:0000256" key="2">
    <source>
        <dbReference type="ARBA" id="ARBA00022801"/>
    </source>
</evidence>
<dbReference type="PANTHER" id="PTHR47835">
    <property type="entry name" value="HFM1, ATP DEPENDENT DNA HELICASE HOMOLOG"/>
    <property type="match status" value="1"/>
</dbReference>
<keyword evidence="1" id="KW-0547">Nucleotide-binding</keyword>
<evidence type="ECO:0000256" key="6">
    <source>
        <dbReference type="ARBA" id="ARBA00034808"/>
    </source>
</evidence>
<dbReference type="AlphaFoldDB" id="A0A061QQR6"/>
<dbReference type="InterPro" id="IPR027417">
    <property type="entry name" value="P-loop_NTPase"/>
</dbReference>
<comment type="catalytic activity">
    <reaction evidence="7">
        <text>ATP + H2O = ADP + phosphate + H(+)</text>
        <dbReference type="Rhea" id="RHEA:13065"/>
        <dbReference type="ChEBI" id="CHEBI:15377"/>
        <dbReference type="ChEBI" id="CHEBI:15378"/>
        <dbReference type="ChEBI" id="CHEBI:30616"/>
        <dbReference type="ChEBI" id="CHEBI:43474"/>
        <dbReference type="ChEBI" id="CHEBI:456216"/>
        <dbReference type="EC" id="5.6.2.4"/>
    </reaction>
</comment>
<evidence type="ECO:0000256" key="3">
    <source>
        <dbReference type="ARBA" id="ARBA00022806"/>
    </source>
</evidence>
<evidence type="ECO:0000313" key="9">
    <source>
        <dbReference type="EMBL" id="JAC60779.1"/>
    </source>
</evidence>
<evidence type="ECO:0000256" key="1">
    <source>
        <dbReference type="ARBA" id="ARBA00022741"/>
    </source>
</evidence>
<dbReference type="Gene3D" id="3.40.50.300">
    <property type="entry name" value="P-loop containing nucleotide triphosphate hydrolases"/>
    <property type="match status" value="1"/>
</dbReference>
<dbReference type="Gene3D" id="1.10.10.10">
    <property type="entry name" value="Winged helix-like DNA-binding domain superfamily/Winged helix DNA-binding domain"/>
    <property type="match status" value="1"/>
</dbReference>
<sequence>FRNRYLLVLTTTSTLALGMNLPAFLVILKGTRMYVGPRQGNIQSSGYKEYDRATCLQMIGRAGRPQFDTFGRAIIMTTTEHADRYRDLVSGCEQVDSQLHGSIMEHLNAEVCLRTIVDMQTASTWLRHTYLYFRACKQPKRYGFLPSNKVGECTASVECKIDQMISHEIGRLAQNGLVVSEPGTTHVRPTKFGDLMARHSIRFQTMT</sequence>
<protein>
    <recommendedName>
        <fullName evidence="6">DNA 3'-5' helicase</fullName>
        <ecNumber evidence="6">5.6.2.4</ecNumber>
    </recommendedName>
</protein>
<accession>A0A061QQR6</accession>
<evidence type="ECO:0000259" key="8">
    <source>
        <dbReference type="Pfam" id="PF23445"/>
    </source>
</evidence>
<feature type="non-terminal residue" evidence="9">
    <location>
        <position position="1"/>
    </location>
</feature>